<evidence type="ECO:0000313" key="16">
    <source>
        <dbReference type="EMBL" id="MBC8316478.1"/>
    </source>
</evidence>
<keyword evidence="4 10" id="KW-0812">Transmembrane</keyword>
<dbReference type="GO" id="GO:0015889">
    <property type="term" value="P:cobalamin transport"/>
    <property type="evidence" value="ECO:0007669"/>
    <property type="project" value="TreeGrafter"/>
</dbReference>
<dbReference type="PROSITE" id="PS52016">
    <property type="entry name" value="TONB_DEPENDENT_REC_3"/>
    <property type="match status" value="1"/>
</dbReference>
<feature type="domain" description="TonB-dependent receptor-like beta-barrel" evidence="14">
    <location>
        <begin position="268"/>
        <end position="625"/>
    </location>
</feature>
<dbReference type="GO" id="GO:0009279">
    <property type="term" value="C:cell outer membrane"/>
    <property type="evidence" value="ECO:0007669"/>
    <property type="project" value="UniProtKB-SubCell"/>
</dbReference>
<evidence type="ECO:0000256" key="4">
    <source>
        <dbReference type="ARBA" id="ARBA00022692"/>
    </source>
</evidence>
<feature type="signal peptide" evidence="13">
    <location>
        <begin position="1"/>
        <end position="23"/>
    </location>
</feature>
<reference evidence="16 17" key="1">
    <citation type="submission" date="2020-08" db="EMBL/GenBank/DDBJ databases">
        <title>Bridging the membrane lipid divide: bacteria of the FCB group superphylum have the potential to synthesize archaeal ether lipids.</title>
        <authorList>
            <person name="Villanueva L."/>
            <person name="Von Meijenfeldt F.A.B."/>
            <person name="Westbye A.B."/>
            <person name="Yadav S."/>
            <person name="Hopmans E.C."/>
            <person name="Dutilh B.E."/>
            <person name="Sinninghe Damste J.S."/>
        </authorList>
    </citation>
    <scope>NUCLEOTIDE SEQUENCE [LARGE SCALE GENOMIC DNA]</scope>
    <source>
        <strain evidence="16">NIOZ-UU47</strain>
    </source>
</reference>
<protein>
    <submittedName>
        <fullName evidence="16">TonB-dependent receptor</fullName>
    </submittedName>
</protein>
<dbReference type="Proteomes" id="UP000614424">
    <property type="component" value="Unassembled WGS sequence"/>
</dbReference>
<feature type="domain" description="TonB-dependent receptor plug" evidence="15">
    <location>
        <begin position="53"/>
        <end position="156"/>
    </location>
</feature>
<evidence type="ECO:0000256" key="10">
    <source>
        <dbReference type="PROSITE-ProRule" id="PRU01360"/>
    </source>
</evidence>
<organism evidence="16 17">
    <name type="scientific">Candidatus Desulfobia pelagia</name>
    <dbReference type="NCBI Taxonomy" id="2841692"/>
    <lineage>
        <taxon>Bacteria</taxon>
        <taxon>Pseudomonadati</taxon>
        <taxon>Thermodesulfobacteriota</taxon>
        <taxon>Desulfobulbia</taxon>
        <taxon>Desulfobulbales</taxon>
        <taxon>Desulfobulbaceae</taxon>
        <taxon>Candidatus Desulfobia</taxon>
    </lineage>
</organism>
<dbReference type="PANTHER" id="PTHR30069">
    <property type="entry name" value="TONB-DEPENDENT OUTER MEMBRANE RECEPTOR"/>
    <property type="match status" value="1"/>
</dbReference>
<evidence type="ECO:0000256" key="11">
    <source>
        <dbReference type="RuleBase" id="RU003357"/>
    </source>
</evidence>
<keyword evidence="16" id="KW-0675">Receptor</keyword>
<evidence type="ECO:0000256" key="7">
    <source>
        <dbReference type="ARBA" id="ARBA00023077"/>
    </source>
</evidence>
<keyword evidence="6" id="KW-0406">Ion transport</keyword>
<dbReference type="SUPFAM" id="SSF56935">
    <property type="entry name" value="Porins"/>
    <property type="match status" value="1"/>
</dbReference>
<evidence type="ECO:0000256" key="3">
    <source>
        <dbReference type="ARBA" id="ARBA00022452"/>
    </source>
</evidence>
<dbReference type="Pfam" id="PF07715">
    <property type="entry name" value="Plug"/>
    <property type="match status" value="1"/>
</dbReference>
<feature type="chain" id="PRO_5035302364" evidence="13">
    <location>
        <begin position="24"/>
        <end position="652"/>
    </location>
</feature>
<evidence type="ECO:0000313" key="17">
    <source>
        <dbReference type="Proteomes" id="UP000614424"/>
    </source>
</evidence>
<dbReference type="EMBL" id="JACNJZ010000036">
    <property type="protein sequence ID" value="MBC8316478.1"/>
    <property type="molecule type" value="Genomic_DNA"/>
</dbReference>
<evidence type="ECO:0000256" key="5">
    <source>
        <dbReference type="ARBA" id="ARBA00022729"/>
    </source>
</evidence>
<evidence type="ECO:0000256" key="2">
    <source>
        <dbReference type="ARBA" id="ARBA00022448"/>
    </source>
</evidence>
<dbReference type="Gene3D" id="2.40.170.20">
    <property type="entry name" value="TonB-dependent receptor, beta-barrel domain"/>
    <property type="match status" value="1"/>
</dbReference>
<keyword evidence="9 10" id="KW-0998">Cell outer membrane</keyword>
<keyword evidence="7 11" id="KW-0798">TonB box</keyword>
<comment type="similarity">
    <text evidence="10 11">Belongs to the TonB-dependent receptor family.</text>
</comment>
<evidence type="ECO:0000259" key="14">
    <source>
        <dbReference type="Pfam" id="PF00593"/>
    </source>
</evidence>
<evidence type="ECO:0000259" key="15">
    <source>
        <dbReference type="Pfam" id="PF07715"/>
    </source>
</evidence>
<dbReference type="PANTHER" id="PTHR30069:SF53">
    <property type="entry name" value="COLICIN I RECEPTOR-RELATED"/>
    <property type="match status" value="1"/>
</dbReference>
<evidence type="ECO:0000256" key="13">
    <source>
        <dbReference type="SAM" id="SignalP"/>
    </source>
</evidence>
<comment type="caution">
    <text evidence="16">The sequence shown here is derived from an EMBL/GenBank/DDBJ whole genome shotgun (WGS) entry which is preliminary data.</text>
</comment>
<keyword evidence="5 13" id="KW-0732">Signal</keyword>
<dbReference type="AlphaFoldDB" id="A0A8J6TDE4"/>
<dbReference type="InterPro" id="IPR012910">
    <property type="entry name" value="Plug_dom"/>
</dbReference>
<proteinExistence type="inferred from homology"/>
<dbReference type="Gene3D" id="2.170.130.10">
    <property type="entry name" value="TonB-dependent receptor, plug domain"/>
    <property type="match status" value="1"/>
</dbReference>
<accession>A0A8J6TDE4</accession>
<keyword evidence="2 10" id="KW-0813">Transport</keyword>
<evidence type="ECO:0000256" key="9">
    <source>
        <dbReference type="ARBA" id="ARBA00023237"/>
    </source>
</evidence>
<evidence type="ECO:0000256" key="12">
    <source>
        <dbReference type="SAM" id="MobiDB-lite"/>
    </source>
</evidence>
<evidence type="ECO:0000256" key="8">
    <source>
        <dbReference type="ARBA" id="ARBA00023136"/>
    </source>
</evidence>
<evidence type="ECO:0000256" key="6">
    <source>
        <dbReference type="ARBA" id="ARBA00023065"/>
    </source>
</evidence>
<gene>
    <name evidence="16" type="ORF">H8E41_01135</name>
</gene>
<dbReference type="InterPro" id="IPR037066">
    <property type="entry name" value="Plug_dom_sf"/>
</dbReference>
<dbReference type="Pfam" id="PF00593">
    <property type="entry name" value="TonB_dep_Rec_b-barrel"/>
    <property type="match status" value="1"/>
</dbReference>
<dbReference type="InterPro" id="IPR039426">
    <property type="entry name" value="TonB-dep_rcpt-like"/>
</dbReference>
<dbReference type="GO" id="GO:0006811">
    <property type="term" value="P:monoatomic ion transport"/>
    <property type="evidence" value="ECO:0007669"/>
    <property type="project" value="UniProtKB-KW"/>
</dbReference>
<keyword evidence="3 10" id="KW-1134">Transmembrane beta strand</keyword>
<dbReference type="InterPro" id="IPR036942">
    <property type="entry name" value="Beta-barrel_TonB_sf"/>
</dbReference>
<dbReference type="InterPro" id="IPR000531">
    <property type="entry name" value="Beta-barrel_TonB"/>
</dbReference>
<sequence length="652" mass="72238">MKKRMSIPMALLFTAALNSTAQAAEDNTVTTAIDEVVVTATRTETDVKKIGGASITVITQDEILAKQQSTVQEVLKGIPGLDIISNGGMGTSTSIFLRGSDSKNTLILVDGIMFNDPSLNNRQSDIANLTTDNIERIEIVRGPMSVLYGSNAAAGVINIITKKGTGVPKTTLGFEAGSYNTWKIHAGNSGSTDRLDYSLNVSHLNSKGFSTANNDNDDIPHAGNTSEEDGYENSSISAKANYEITPNFDLVASMRYMDSEIEEDDYGSGYIGDRFTAAGPPLWISSPDPTGSKKMHTDSEQYLGRVDAKNKFSNDFLNSNFYYQFSRHDRQSYNNDGNKSFDFTGKSQEAGWLGTFAVSDNNDLTIGTSFFEEKMKSKSSDIKKDADITSVWAQEQVTLPGNIEIIAALRYDDHDSFGSKTTYRIAPSYFTDFGTLLKASFATGFRAPSLYELYDSTYGNENLDPEKSKGWDVGFEQEVADGTVLFGATYFALTFNDRIGYDSFTFQSIQVDGDTKTKGVETFIQWQPSETLSFLANYTYTDTKDPDGERLVRRPMHKISLGTQYRYKKALFNCDIRWVDERDTSSFETDLNGNPVETLDSYTLVNIAASYDLNETVQLQARIDNFFDEEYEEVWSYATPGFSGYAGIKMTF</sequence>
<evidence type="ECO:0000256" key="1">
    <source>
        <dbReference type="ARBA" id="ARBA00004571"/>
    </source>
</evidence>
<feature type="region of interest" description="Disordered" evidence="12">
    <location>
        <begin position="209"/>
        <end position="234"/>
    </location>
</feature>
<dbReference type="CDD" id="cd01347">
    <property type="entry name" value="ligand_gated_channel"/>
    <property type="match status" value="1"/>
</dbReference>
<keyword evidence="8 10" id="KW-0472">Membrane</keyword>
<comment type="subcellular location">
    <subcellularLocation>
        <location evidence="1 10">Cell outer membrane</location>
        <topology evidence="1 10">Multi-pass membrane protein</topology>
    </subcellularLocation>
</comment>
<name>A0A8J6TDE4_9BACT</name>